<name>A0A5N5MM87_9ROSI</name>
<organism evidence="7 8">
    <name type="scientific">Salix brachista</name>
    <dbReference type="NCBI Taxonomy" id="2182728"/>
    <lineage>
        <taxon>Eukaryota</taxon>
        <taxon>Viridiplantae</taxon>
        <taxon>Streptophyta</taxon>
        <taxon>Embryophyta</taxon>
        <taxon>Tracheophyta</taxon>
        <taxon>Spermatophyta</taxon>
        <taxon>Magnoliopsida</taxon>
        <taxon>eudicotyledons</taxon>
        <taxon>Gunneridae</taxon>
        <taxon>Pentapetalae</taxon>
        <taxon>rosids</taxon>
        <taxon>fabids</taxon>
        <taxon>Malpighiales</taxon>
        <taxon>Salicaceae</taxon>
        <taxon>Saliceae</taxon>
        <taxon>Salix</taxon>
    </lineage>
</organism>
<evidence type="ECO:0000313" key="8">
    <source>
        <dbReference type="Proteomes" id="UP000326939"/>
    </source>
</evidence>
<evidence type="ECO:0000256" key="5">
    <source>
        <dbReference type="ARBA" id="ARBA00023085"/>
    </source>
</evidence>
<dbReference type="SUPFAM" id="SSF51126">
    <property type="entry name" value="Pectin lyase-like"/>
    <property type="match status" value="1"/>
</dbReference>
<dbReference type="InterPro" id="IPR011050">
    <property type="entry name" value="Pectin_lyase_fold/virulence"/>
</dbReference>
<dbReference type="GO" id="GO:0030599">
    <property type="term" value="F:pectinesterase activity"/>
    <property type="evidence" value="ECO:0007669"/>
    <property type="project" value="InterPro"/>
</dbReference>
<evidence type="ECO:0000256" key="4">
    <source>
        <dbReference type="ARBA" id="ARBA00022801"/>
    </source>
</evidence>
<comment type="caution">
    <text evidence="7">The sequence shown here is derived from an EMBL/GenBank/DDBJ whole genome shotgun (WGS) entry which is preliminary data.</text>
</comment>
<accession>A0A5N5MM87</accession>
<dbReference type="EMBL" id="VDCV01000005">
    <property type="protein sequence ID" value="KAB5556194.1"/>
    <property type="molecule type" value="Genomic_DNA"/>
</dbReference>
<evidence type="ECO:0000256" key="1">
    <source>
        <dbReference type="ARBA" id="ARBA00004191"/>
    </source>
</evidence>
<gene>
    <name evidence="7" type="ORF">DKX38_007103</name>
</gene>
<proteinExistence type="predicted"/>
<evidence type="ECO:0000313" key="7">
    <source>
        <dbReference type="EMBL" id="KAB5556194.1"/>
    </source>
</evidence>
<dbReference type="InterPro" id="IPR012334">
    <property type="entry name" value="Pectin_lyas_fold"/>
</dbReference>
<dbReference type="GO" id="GO:0042545">
    <property type="term" value="P:cell wall modification"/>
    <property type="evidence" value="ECO:0007669"/>
    <property type="project" value="InterPro"/>
</dbReference>
<keyword evidence="3" id="KW-0964">Secreted</keyword>
<dbReference type="GO" id="GO:0045490">
    <property type="term" value="P:pectin catabolic process"/>
    <property type="evidence" value="ECO:0007669"/>
    <property type="project" value="UniProtKB-UniPathway"/>
</dbReference>
<dbReference type="AlphaFoldDB" id="A0A5N5MM87"/>
<dbReference type="Pfam" id="PF01095">
    <property type="entry name" value="Pectinesterase"/>
    <property type="match status" value="1"/>
</dbReference>
<dbReference type="Gene3D" id="2.160.20.10">
    <property type="entry name" value="Single-stranded right-handed beta-helix, Pectin lyase-like"/>
    <property type="match status" value="1"/>
</dbReference>
<reference evidence="8" key="1">
    <citation type="journal article" date="2019" name="Gigascience">
        <title>De novo genome assembly of the endangered Acer yangbiense, a plant species with extremely small populations endemic to Yunnan Province, China.</title>
        <authorList>
            <person name="Yang J."/>
            <person name="Wariss H.M."/>
            <person name="Tao L."/>
            <person name="Zhang R."/>
            <person name="Yun Q."/>
            <person name="Hollingsworth P."/>
            <person name="Dao Z."/>
            <person name="Luo G."/>
            <person name="Guo H."/>
            <person name="Ma Y."/>
            <person name="Sun W."/>
        </authorList>
    </citation>
    <scope>NUCLEOTIDE SEQUENCE [LARGE SCALE GENOMIC DNA]</scope>
    <source>
        <strain evidence="8">cv. br00</strain>
    </source>
</reference>
<comment type="subcellular location">
    <subcellularLocation>
        <location evidence="1">Secreted</location>
        <location evidence="1">Cell wall</location>
    </subcellularLocation>
</comment>
<evidence type="ECO:0000256" key="3">
    <source>
        <dbReference type="ARBA" id="ARBA00022512"/>
    </source>
</evidence>
<comment type="pathway">
    <text evidence="2">Glycan metabolism; pectin degradation; 2-dehydro-3-deoxy-D-gluconate from pectin: step 1/5.</text>
</comment>
<feature type="domain" description="Pectinesterase catalytic" evidence="6">
    <location>
        <begin position="90"/>
        <end position="141"/>
    </location>
</feature>
<dbReference type="UniPathway" id="UPA00545">
    <property type="reaction ID" value="UER00823"/>
</dbReference>
<sequence length="146" mass="16381">MKIHNYWCCTIEHIYREQNEAADALAIKSYNLDFGLHVYDEAPDFLKDILVADARGALRSRSLDVLGQGFVDLNITFRNTAGAIKHQAVASFIGSLIDPAGWSAWSRDFALSTLYYTEFNNTGPGSNTTSRVKWPGYHVINGTYRD</sequence>
<protein>
    <recommendedName>
        <fullName evidence="6">Pectinesterase catalytic domain-containing protein</fullName>
    </recommendedName>
</protein>
<evidence type="ECO:0000256" key="2">
    <source>
        <dbReference type="ARBA" id="ARBA00005184"/>
    </source>
</evidence>
<dbReference type="InterPro" id="IPR000070">
    <property type="entry name" value="Pectinesterase_cat"/>
</dbReference>
<dbReference type="PANTHER" id="PTHR31707">
    <property type="entry name" value="PECTINESTERASE"/>
    <property type="match status" value="1"/>
</dbReference>
<keyword evidence="4" id="KW-0378">Hydrolase</keyword>
<keyword evidence="3" id="KW-0134">Cell wall</keyword>
<keyword evidence="5" id="KW-0063">Aspartyl esterase</keyword>
<dbReference type="Proteomes" id="UP000326939">
    <property type="component" value="Chromosome 5"/>
</dbReference>
<keyword evidence="8" id="KW-1185">Reference proteome</keyword>
<evidence type="ECO:0000259" key="6">
    <source>
        <dbReference type="Pfam" id="PF01095"/>
    </source>
</evidence>